<dbReference type="InterPro" id="IPR025676">
    <property type="entry name" value="Clr5_dom"/>
</dbReference>
<dbReference type="PANTHER" id="PTHR24198:SF165">
    <property type="entry name" value="ANKYRIN REPEAT-CONTAINING PROTEIN-RELATED"/>
    <property type="match status" value="1"/>
</dbReference>
<keyword evidence="7" id="KW-1185">Reference proteome</keyword>
<evidence type="ECO:0000256" key="2">
    <source>
        <dbReference type="ARBA" id="ARBA00023043"/>
    </source>
</evidence>
<feature type="domain" description="Clr5" evidence="5">
    <location>
        <begin position="10"/>
        <end position="55"/>
    </location>
</feature>
<dbReference type="PROSITE" id="PS50088">
    <property type="entry name" value="ANK_REPEAT"/>
    <property type="match status" value="6"/>
</dbReference>
<organism evidence="6 7">
    <name type="scientific">Podospora aff. communis PSN243</name>
    <dbReference type="NCBI Taxonomy" id="3040156"/>
    <lineage>
        <taxon>Eukaryota</taxon>
        <taxon>Fungi</taxon>
        <taxon>Dikarya</taxon>
        <taxon>Ascomycota</taxon>
        <taxon>Pezizomycotina</taxon>
        <taxon>Sordariomycetes</taxon>
        <taxon>Sordariomycetidae</taxon>
        <taxon>Sordariales</taxon>
        <taxon>Podosporaceae</taxon>
        <taxon>Podospora</taxon>
    </lineage>
</organism>
<dbReference type="Proteomes" id="UP001321760">
    <property type="component" value="Unassembled WGS sequence"/>
</dbReference>
<feature type="repeat" description="ANK" evidence="3">
    <location>
        <begin position="830"/>
        <end position="862"/>
    </location>
</feature>
<dbReference type="AlphaFoldDB" id="A0AAV9GQ67"/>
<feature type="repeat" description="ANK" evidence="3">
    <location>
        <begin position="525"/>
        <end position="557"/>
    </location>
</feature>
<feature type="compositionally biased region" description="Pro residues" evidence="4">
    <location>
        <begin position="128"/>
        <end position="141"/>
    </location>
</feature>
<feature type="region of interest" description="Disordered" evidence="4">
    <location>
        <begin position="124"/>
        <end position="149"/>
    </location>
</feature>
<reference evidence="6" key="1">
    <citation type="journal article" date="2023" name="Mol. Phylogenet. Evol.">
        <title>Genome-scale phylogeny and comparative genomics of the fungal order Sordariales.</title>
        <authorList>
            <person name="Hensen N."/>
            <person name="Bonometti L."/>
            <person name="Westerberg I."/>
            <person name="Brannstrom I.O."/>
            <person name="Guillou S."/>
            <person name="Cros-Aarteil S."/>
            <person name="Calhoun S."/>
            <person name="Haridas S."/>
            <person name="Kuo A."/>
            <person name="Mondo S."/>
            <person name="Pangilinan J."/>
            <person name="Riley R."/>
            <person name="LaButti K."/>
            <person name="Andreopoulos B."/>
            <person name="Lipzen A."/>
            <person name="Chen C."/>
            <person name="Yan M."/>
            <person name="Daum C."/>
            <person name="Ng V."/>
            <person name="Clum A."/>
            <person name="Steindorff A."/>
            <person name="Ohm R.A."/>
            <person name="Martin F."/>
            <person name="Silar P."/>
            <person name="Natvig D.O."/>
            <person name="Lalanne C."/>
            <person name="Gautier V."/>
            <person name="Ament-Velasquez S.L."/>
            <person name="Kruys A."/>
            <person name="Hutchinson M.I."/>
            <person name="Powell A.J."/>
            <person name="Barry K."/>
            <person name="Miller A.N."/>
            <person name="Grigoriev I.V."/>
            <person name="Debuchy R."/>
            <person name="Gladieux P."/>
            <person name="Hiltunen Thoren M."/>
            <person name="Johannesson H."/>
        </authorList>
    </citation>
    <scope>NUCLEOTIDE SEQUENCE</scope>
    <source>
        <strain evidence="6">PSN243</strain>
    </source>
</reference>
<dbReference type="Pfam" id="PF14420">
    <property type="entry name" value="Clr5"/>
    <property type="match status" value="1"/>
</dbReference>
<dbReference type="InterPro" id="IPR036770">
    <property type="entry name" value="Ankyrin_rpt-contain_sf"/>
</dbReference>
<feature type="repeat" description="ANK" evidence="3">
    <location>
        <begin position="795"/>
        <end position="827"/>
    </location>
</feature>
<dbReference type="Pfam" id="PF00023">
    <property type="entry name" value="Ank"/>
    <property type="match status" value="1"/>
</dbReference>
<protein>
    <submittedName>
        <fullName evidence="6">Ankyrin repeat-containing domain protein</fullName>
    </submittedName>
</protein>
<keyword evidence="2 3" id="KW-0040">ANK repeat</keyword>
<sequence>MLAQHNTGIDWEQYNADVIQYYVEQKNTAEATIEFLRHKYGLNVTLSQFKKKFSQSKNIPAELWKGHIIPSIKKRQRENKPSDVFFDGRPVGAKRVMTAMSRYSTQLDFGAAATEPPIGVERIRIATPNPPSPPSASPPSPTQQLQGLLLPGAGDNFSVGIERSHHLLESRESVQMPIDGTALSTVIQTSFEDYDESTFTGGPPDSFDEVFDMHHAGNWLAESPPPAVDNFSSTSFIFHQGNVMTGEHFNDILTSALSPRSLVGLTEHGRAGWTRVKLAVNLPWFQLTDLIELSKSPPRLNRSFNPTSSPRFTASSSLSSWEDRISTTATANNQGDHVSFATHTLSAAFIKLNFPERVQELIPGRGGEVHTTGSLFDFQRGLSVQQTLCVAAYLSSNNLLSKKQTENFLQSVAEYDYLEELKAFLRLDTWSTRVFGLKLVEAAARAKDINLLRQMHLAGATFNHAAELIMRLDDAEILDLVIPTLDSNLLQGESGGRLLRSIATTAQVKVAKTLIQSGADLNMSTPTTPLWEAVQYNRLAMVELLVRAGADVNRHNATRARDTCWPLGVAVRNRNLSIVKCLIKHGAKVENVRIHNTPLIDYAEKWALEAHSILLSSIPHQKELVGVKEIISAASSAPSIFTRFADQHQDVDNFGLQLEKALIHALRTDATKAATSLLNYGVNPDTPLLQADNSTKHRRHFGALDAVLDAWGAKNKHLYTKLLLGYKVSVNTHNWLISIFADESYDPRLLRLLVDAGFNLEAHGPEGMEFAIKMEILESVPLLLELGAPLDEFGERATPLQTAARSGQFELVQLLLARGAALDKEAYPLRGYTAMQGAAMSGKLALVKLLHGLGATLNDKPALVQGVTSLEAAVRPWEEYWEPEPNPSNLGPEIYEGDIDDVVTYLLDEGAKVNRDDGAPSPLLHDLIERGNFHLLRRVVEAGAKLECRWGTLSSNYSPRTPLQLAAEMNQLEAVEILLDHGAEINAHAATERGRTALQAASASEDANLVMIELLLQKGADVNAPAASQGGVTALQAAAIRGHINIAMRLLEENADANAPRALRDGRMAIDGAAEHGRLDMVKMLINADAMGALNGQDGFKEAIRLARENDHDVVADYLEQMEGIESSC</sequence>
<dbReference type="SMART" id="SM00248">
    <property type="entry name" value="ANK"/>
    <property type="match status" value="12"/>
</dbReference>
<evidence type="ECO:0000313" key="7">
    <source>
        <dbReference type="Proteomes" id="UP001321760"/>
    </source>
</evidence>
<feature type="repeat" description="ANK" evidence="3">
    <location>
        <begin position="993"/>
        <end position="1027"/>
    </location>
</feature>
<evidence type="ECO:0000256" key="1">
    <source>
        <dbReference type="ARBA" id="ARBA00022737"/>
    </source>
</evidence>
<dbReference type="Pfam" id="PF12796">
    <property type="entry name" value="Ank_2"/>
    <property type="match status" value="3"/>
</dbReference>
<dbReference type="EMBL" id="MU865941">
    <property type="protein sequence ID" value="KAK4448806.1"/>
    <property type="molecule type" value="Genomic_DNA"/>
</dbReference>
<evidence type="ECO:0000256" key="3">
    <source>
        <dbReference type="PROSITE-ProRule" id="PRU00023"/>
    </source>
</evidence>
<evidence type="ECO:0000313" key="6">
    <source>
        <dbReference type="EMBL" id="KAK4448806.1"/>
    </source>
</evidence>
<accession>A0AAV9GQ67</accession>
<comment type="caution">
    <text evidence="6">The sequence shown here is derived from an EMBL/GenBank/DDBJ whole genome shotgun (WGS) entry which is preliminary data.</text>
</comment>
<dbReference type="Gene3D" id="1.25.40.20">
    <property type="entry name" value="Ankyrin repeat-containing domain"/>
    <property type="match status" value="3"/>
</dbReference>
<evidence type="ECO:0000256" key="4">
    <source>
        <dbReference type="SAM" id="MobiDB-lite"/>
    </source>
</evidence>
<name>A0AAV9GQ67_9PEZI</name>
<proteinExistence type="predicted"/>
<dbReference type="InterPro" id="IPR002110">
    <property type="entry name" value="Ankyrin_rpt"/>
</dbReference>
<evidence type="ECO:0000259" key="5">
    <source>
        <dbReference type="Pfam" id="PF14420"/>
    </source>
</evidence>
<dbReference type="PROSITE" id="PS50297">
    <property type="entry name" value="ANK_REP_REGION"/>
    <property type="match status" value="5"/>
</dbReference>
<reference evidence="6" key="2">
    <citation type="submission" date="2023-05" db="EMBL/GenBank/DDBJ databases">
        <authorList>
            <consortium name="Lawrence Berkeley National Laboratory"/>
            <person name="Steindorff A."/>
            <person name="Hensen N."/>
            <person name="Bonometti L."/>
            <person name="Westerberg I."/>
            <person name="Brannstrom I.O."/>
            <person name="Guillou S."/>
            <person name="Cros-Aarteil S."/>
            <person name="Calhoun S."/>
            <person name="Haridas S."/>
            <person name="Kuo A."/>
            <person name="Mondo S."/>
            <person name="Pangilinan J."/>
            <person name="Riley R."/>
            <person name="Labutti K."/>
            <person name="Andreopoulos B."/>
            <person name="Lipzen A."/>
            <person name="Chen C."/>
            <person name="Yanf M."/>
            <person name="Daum C."/>
            <person name="Ng V."/>
            <person name="Clum A."/>
            <person name="Ohm R."/>
            <person name="Martin F."/>
            <person name="Silar P."/>
            <person name="Natvig D."/>
            <person name="Lalanne C."/>
            <person name="Gautier V."/>
            <person name="Ament-Velasquez S.L."/>
            <person name="Kruys A."/>
            <person name="Hutchinson M.I."/>
            <person name="Powell A.J."/>
            <person name="Barry K."/>
            <person name="Miller A.N."/>
            <person name="Grigoriev I.V."/>
            <person name="Debuchy R."/>
            <person name="Gladieux P."/>
            <person name="Thoren M.H."/>
            <person name="Johannesson H."/>
        </authorList>
    </citation>
    <scope>NUCLEOTIDE SEQUENCE</scope>
    <source>
        <strain evidence="6">PSN243</strain>
    </source>
</reference>
<feature type="repeat" description="ANK" evidence="3">
    <location>
        <begin position="958"/>
        <end position="990"/>
    </location>
</feature>
<dbReference type="PANTHER" id="PTHR24198">
    <property type="entry name" value="ANKYRIN REPEAT AND PROTEIN KINASE DOMAIN-CONTAINING PROTEIN"/>
    <property type="match status" value="1"/>
</dbReference>
<keyword evidence="1" id="KW-0677">Repeat</keyword>
<dbReference type="PRINTS" id="PR01415">
    <property type="entry name" value="ANKYRIN"/>
</dbReference>
<feature type="repeat" description="ANK" evidence="3">
    <location>
        <begin position="1030"/>
        <end position="1062"/>
    </location>
</feature>
<dbReference type="SUPFAM" id="SSF48403">
    <property type="entry name" value="Ankyrin repeat"/>
    <property type="match status" value="2"/>
</dbReference>
<gene>
    <name evidence="6" type="ORF">QBC34DRAFT_406751</name>
</gene>